<keyword evidence="3" id="KW-1185">Reference proteome</keyword>
<feature type="chain" id="PRO_5020636810" description="L,D-transpeptidase-like protein" evidence="1">
    <location>
        <begin position="16"/>
        <end position="208"/>
    </location>
</feature>
<dbReference type="Proteomes" id="UP000295361">
    <property type="component" value="Unassembled WGS sequence"/>
</dbReference>
<proteinExistence type="predicted"/>
<keyword evidence="1" id="KW-0732">Signal</keyword>
<evidence type="ECO:0000313" key="3">
    <source>
        <dbReference type="Proteomes" id="UP000295361"/>
    </source>
</evidence>
<reference evidence="2 3" key="1">
    <citation type="submission" date="2019-03" db="EMBL/GenBank/DDBJ databases">
        <title>Genomic Encyclopedia of Type Strains, Phase IV (KMG-IV): sequencing the most valuable type-strain genomes for metagenomic binning, comparative biology and taxonomic classification.</title>
        <authorList>
            <person name="Goeker M."/>
        </authorList>
    </citation>
    <scope>NUCLEOTIDE SEQUENCE [LARGE SCALE GENOMIC DNA]</scope>
    <source>
        <strain evidence="2 3">DSM 16998</strain>
    </source>
</reference>
<comment type="caution">
    <text evidence="2">The sequence shown here is derived from an EMBL/GenBank/DDBJ whole genome shotgun (WGS) entry which is preliminary data.</text>
</comment>
<evidence type="ECO:0000313" key="2">
    <source>
        <dbReference type="EMBL" id="TDP63137.1"/>
    </source>
</evidence>
<dbReference type="InParanoid" id="A0A4R6QJ31"/>
<gene>
    <name evidence="2" type="ORF">DES47_105137</name>
</gene>
<name>A0A4R6QJ31_9BURK</name>
<evidence type="ECO:0008006" key="4">
    <source>
        <dbReference type="Google" id="ProtNLM"/>
    </source>
</evidence>
<protein>
    <recommendedName>
        <fullName evidence="4">L,D-transpeptidase-like protein</fullName>
    </recommendedName>
</protein>
<dbReference type="RefSeq" id="WP_133702324.1">
    <property type="nucleotide sequence ID" value="NZ_SNXS01000005.1"/>
</dbReference>
<evidence type="ECO:0000256" key="1">
    <source>
        <dbReference type="SAM" id="SignalP"/>
    </source>
</evidence>
<feature type="signal peptide" evidence="1">
    <location>
        <begin position="1"/>
        <end position="15"/>
    </location>
</feature>
<dbReference type="EMBL" id="SNXS01000005">
    <property type="protein sequence ID" value="TDP63137.1"/>
    <property type="molecule type" value="Genomic_DNA"/>
</dbReference>
<dbReference type="AlphaFoldDB" id="A0A4R6QJ31"/>
<accession>A0A4R6QJ31</accession>
<dbReference type="OrthoDB" id="7202732at2"/>
<organism evidence="2 3">
    <name type="scientific">Roseateles toxinivorans</name>
    <dbReference type="NCBI Taxonomy" id="270368"/>
    <lineage>
        <taxon>Bacteria</taxon>
        <taxon>Pseudomonadati</taxon>
        <taxon>Pseudomonadota</taxon>
        <taxon>Betaproteobacteria</taxon>
        <taxon>Burkholderiales</taxon>
        <taxon>Sphaerotilaceae</taxon>
        <taxon>Roseateles</taxon>
    </lineage>
</organism>
<sequence>MAAVCLSVLATSVQAGPGADFGGETPSDDTRQMAEWVLASADHQGQPFAIVDKKDARLFVFSANGRLLGATPALLGQAPGDQGLSDMEGRAPAQLLPAERTTPAGRFASEPGHNLQGEAVVWFNYEAALAIHRLRPAPAQERRPQRLLSDTPNDNRISLGCVIVAPSFFDAVVAPVLGRQRGVVYVLPETRPVQSLFGQDRRLALLKL</sequence>